<dbReference type="Proteomes" id="UP000006062">
    <property type="component" value="Chromosome"/>
</dbReference>
<evidence type="ECO:0000256" key="8">
    <source>
        <dbReference type="ARBA" id="ARBA00023136"/>
    </source>
</evidence>
<dbReference type="CDD" id="cd01347">
    <property type="entry name" value="ligand_gated_channel"/>
    <property type="match status" value="1"/>
</dbReference>
<dbReference type="HOGENOM" id="CLU_008287_18_0_6"/>
<name>I3YBS1_THIV6</name>
<dbReference type="Pfam" id="PF00593">
    <property type="entry name" value="TonB_dep_Rec_b-barrel"/>
    <property type="match status" value="1"/>
</dbReference>
<keyword evidence="8 11" id="KW-0472">Membrane</keyword>
<dbReference type="PANTHER" id="PTHR30069:SF29">
    <property type="entry name" value="HEMOGLOBIN AND HEMOGLOBIN-HAPTOGLOBIN-BINDING PROTEIN 1-RELATED"/>
    <property type="match status" value="1"/>
</dbReference>
<evidence type="ECO:0000256" key="3">
    <source>
        <dbReference type="ARBA" id="ARBA00022448"/>
    </source>
</evidence>
<dbReference type="InterPro" id="IPR000531">
    <property type="entry name" value="Beta-barrel_TonB"/>
</dbReference>
<evidence type="ECO:0000256" key="6">
    <source>
        <dbReference type="ARBA" id="ARBA00022729"/>
    </source>
</evidence>
<dbReference type="Pfam" id="PF07715">
    <property type="entry name" value="Plug"/>
    <property type="match status" value="1"/>
</dbReference>
<dbReference type="GO" id="GO:0009279">
    <property type="term" value="C:cell outer membrane"/>
    <property type="evidence" value="ECO:0007669"/>
    <property type="project" value="UniProtKB-SubCell"/>
</dbReference>
<evidence type="ECO:0000313" key="15">
    <source>
        <dbReference type="EMBL" id="AFL74439.1"/>
    </source>
</evidence>
<dbReference type="GO" id="GO:0015344">
    <property type="term" value="F:siderophore uptake transmembrane transporter activity"/>
    <property type="evidence" value="ECO:0007669"/>
    <property type="project" value="TreeGrafter"/>
</dbReference>
<evidence type="ECO:0000256" key="12">
    <source>
        <dbReference type="RuleBase" id="RU003357"/>
    </source>
</evidence>
<evidence type="ECO:0000256" key="10">
    <source>
        <dbReference type="ARBA" id="ARBA00023237"/>
    </source>
</evidence>
<keyword evidence="10 11" id="KW-0998">Cell outer membrane</keyword>
<comment type="subcellular location">
    <subcellularLocation>
        <location evidence="1 11">Cell outer membrane</location>
        <topology evidence="1 11">Multi-pass membrane protein</topology>
    </subcellularLocation>
</comment>
<evidence type="ECO:0000259" key="13">
    <source>
        <dbReference type="Pfam" id="PF00593"/>
    </source>
</evidence>
<evidence type="ECO:0000256" key="5">
    <source>
        <dbReference type="ARBA" id="ARBA00022692"/>
    </source>
</evidence>
<protein>
    <submittedName>
        <fullName evidence="15">Outer membrane receptor for ferrienterochelin and colicins</fullName>
    </submittedName>
</protein>
<keyword evidence="7 12" id="KW-0798">TonB box</keyword>
<keyword evidence="4 11" id="KW-1134">Transmembrane beta strand</keyword>
<keyword evidence="16" id="KW-1185">Reference proteome</keyword>
<comment type="similarity">
    <text evidence="2">Belongs to the TonB-dependent receptor family. Hemoglobin/haptoglobin binding protein subfamily.</text>
</comment>
<dbReference type="GO" id="GO:0044718">
    <property type="term" value="P:siderophore transmembrane transport"/>
    <property type="evidence" value="ECO:0007669"/>
    <property type="project" value="TreeGrafter"/>
</dbReference>
<evidence type="ECO:0000256" key="2">
    <source>
        <dbReference type="ARBA" id="ARBA00008143"/>
    </source>
</evidence>
<dbReference type="KEGG" id="tvi:Thivi_2501"/>
<dbReference type="AlphaFoldDB" id="I3YBS1"/>
<evidence type="ECO:0000313" key="16">
    <source>
        <dbReference type="Proteomes" id="UP000006062"/>
    </source>
</evidence>
<accession>I3YBS1</accession>
<sequence>MDFHATFLRARIGMNPFAGALPSQRHRFRSICLGATLLSMASVGQPRENPENDSQLNDLLALLENETELATKTGMNANFIPGIATVLNGDELRARGARTVWQSLSLVPGIAQGLEMTGERQILSRGVGFGYASGNVKILLDGVSMNSTLLATANAVLDIPIEQIERIEVIRGPGSSVYGEYAYAGVVNIVTRKQARTLHLQSGEDADSGGGLIWNWHDPRRDLTFSVNLAGLEGDGAGVRVAEDALHATGEPELSNAPGRSNEAHRYRGLFANLQWGDTFASVKLLNDDYGDHFGINHFLPPPDQNLASSNRSLTAEVGHHVRFSESLDARLRLEALQHERDRNDLYVFPATYLGDAPIRMDQDYRETRLLAAADLHWRPVSEHALLFGLEASQVEVDQASWEWSGLPFEIPATWLDLARERHILSAIAQDQFRVSERLTLTGTLRYDDYSDVGAFLSPRLAAVWRIDPANVLKFQYARAFRPPTFYELEYAACPSLDASEIATYELGYILTKPQWEGRLTLFHSDLTEPIAFDEIGGEGYVNGADARLRGIELEYVHRLGARVKLDANLSYVDATRPATGETLTGGASLLGNLALLWKPQERWTAALQLRYVGERQRQDLPGRKAIDPYAQWDGTLNYRAPIKGLFASLGIKNLTDADIRYPDQLTSFGGVDLPYPDGYPRPGRRWWLSVGYAF</sequence>
<evidence type="ECO:0000256" key="11">
    <source>
        <dbReference type="PROSITE-ProRule" id="PRU01360"/>
    </source>
</evidence>
<keyword evidence="6" id="KW-0732">Signal</keyword>
<feature type="domain" description="TonB-dependent receptor-like beta-barrel" evidence="13">
    <location>
        <begin position="260"/>
        <end position="655"/>
    </location>
</feature>
<gene>
    <name evidence="15" type="ordered locus">Thivi_2501</name>
</gene>
<feature type="domain" description="TonB-dependent receptor plug" evidence="14">
    <location>
        <begin position="80"/>
        <end position="186"/>
    </location>
</feature>
<evidence type="ECO:0000256" key="1">
    <source>
        <dbReference type="ARBA" id="ARBA00004571"/>
    </source>
</evidence>
<dbReference type="InterPro" id="IPR039426">
    <property type="entry name" value="TonB-dep_rcpt-like"/>
</dbReference>
<dbReference type="PANTHER" id="PTHR30069">
    <property type="entry name" value="TONB-DEPENDENT OUTER MEMBRANE RECEPTOR"/>
    <property type="match status" value="1"/>
</dbReference>
<dbReference type="Gene3D" id="2.40.170.20">
    <property type="entry name" value="TonB-dependent receptor, beta-barrel domain"/>
    <property type="match status" value="1"/>
</dbReference>
<dbReference type="InterPro" id="IPR037066">
    <property type="entry name" value="Plug_dom_sf"/>
</dbReference>
<dbReference type="SUPFAM" id="SSF56935">
    <property type="entry name" value="Porins"/>
    <property type="match status" value="1"/>
</dbReference>
<evidence type="ECO:0000259" key="14">
    <source>
        <dbReference type="Pfam" id="PF07715"/>
    </source>
</evidence>
<reference evidence="15 16" key="1">
    <citation type="submission" date="2012-06" db="EMBL/GenBank/DDBJ databases">
        <title>Complete sequence of Thiocystis violascens DSM 198.</title>
        <authorList>
            <consortium name="US DOE Joint Genome Institute"/>
            <person name="Lucas S."/>
            <person name="Han J."/>
            <person name="Lapidus A."/>
            <person name="Cheng J.-F."/>
            <person name="Goodwin L."/>
            <person name="Pitluck S."/>
            <person name="Peters L."/>
            <person name="Ovchinnikova G."/>
            <person name="Teshima H."/>
            <person name="Detter J.C."/>
            <person name="Han C."/>
            <person name="Tapia R."/>
            <person name="Land M."/>
            <person name="Hauser L."/>
            <person name="Kyrpides N."/>
            <person name="Ivanova N."/>
            <person name="Pagani I."/>
            <person name="Vogl K."/>
            <person name="Liu Z."/>
            <person name="Frigaard N.-U."/>
            <person name="Bryant D."/>
            <person name="Woyke T."/>
        </authorList>
    </citation>
    <scope>NUCLEOTIDE SEQUENCE [LARGE SCALE GENOMIC DNA]</scope>
    <source>
        <strain evidence="16">ATCC 17096 / DSM 198 / 6111</strain>
    </source>
</reference>
<organism evidence="15 16">
    <name type="scientific">Thiocystis violascens (strain ATCC 17096 / DSM 198 / 6111)</name>
    <name type="common">Chromatium violascens</name>
    <dbReference type="NCBI Taxonomy" id="765911"/>
    <lineage>
        <taxon>Bacteria</taxon>
        <taxon>Pseudomonadati</taxon>
        <taxon>Pseudomonadota</taxon>
        <taxon>Gammaproteobacteria</taxon>
        <taxon>Chromatiales</taxon>
        <taxon>Chromatiaceae</taxon>
        <taxon>Thiocystis</taxon>
    </lineage>
</organism>
<dbReference type="EMBL" id="CP003154">
    <property type="protein sequence ID" value="AFL74439.1"/>
    <property type="molecule type" value="Genomic_DNA"/>
</dbReference>
<keyword evidence="3 11" id="KW-0813">Transport</keyword>
<dbReference type="Gene3D" id="2.170.130.10">
    <property type="entry name" value="TonB-dependent receptor, plug domain"/>
    <property type="match status" value="1"/>
</dbReference>
<keyword evidence="9 15" id="KW-0675">Receptor</keyword>
<evidence type="ECO:0000256" key="7">
    <source>
        <dbReference type="ARBA" id="ARBA00023077"/>
    </source>
</evidence>
<dbReference type="InterPro" id="IPR036942">
    <property type="entry name" value="Beta-barrel_TonB_sf"/>
</dbReference>
<dbReference type="InterPro" id="IPR012910">
    <property type="entry name" value="Plug_dom"/>
</dbReference>
<evidence type="ECO:0000256" key="4">
    <source>
        <dbReference type="ARBA" id="ARBA00022452"/>
    </source>
</evidence>
<dbReference type="eggNOG" id="COG4771">
    <property type="taxonomic scope" value="Bacteria"/>
</dbReference>
<evidence type="ECO:0000256" key="9">
    <source>
        <dbReference type="ARBA" id="ARBA00023170"/>
    </source>
</evidence>
<dbReference type="STRING" id="765911.Thivi_2501"/>
<keyword evidence="5 11" id="KW-0812">Transmembrane</keyword>
<dbReference type="PROSITE" id="PS52016">
    <property type="entry name" value="TONB_DEPENDENT_REC_3"/>
    <property type="match status" value="1"/>
</dbReference>
<proteinExistence type="inferred from homology"/>